<dbReference type="STRING" id="1227496.C489_13613"/>
<proteinExistence type="predicted"/>
<feature type="region of interest" description="Disordered" evidence="1">
    <location>
        <begin position="57"/>
        <end position="101"/>
    </location>
</feature>
<feature type="compositionally biased region" description="Polar residues" evidence="1">
    <location>
        <begin position="57"/>
        <end position="70"/>
    </location>
</feature>
<sequence length="751" mass="80092">MSERKRVLFVAFVLAIGLTMAAVPGAMAQSSVTVTADRGSVELGTETETHSVTVENRGNDSVSIDISSPSGIDVDPDQRSVPGQSSRTIDLDISGDDDASGGTVTVSAGGGSDSFQVDRLPIPGLEDEPLDTGDVLVGGSASGEVDIEELTGEGGLSYASATVVSTDPDADLGVSTSGGTLNWNVYADSGVDQHEDLEWEVELRANGDSRTTRTVDVEGRVIYPAEFGEVTLDDEMTFDEPRGSSSTITKTVDLDVENTGDLELDLDGVTAYASNGGLDVSVADSPDTIDGQSTETVELAVTADTTLSEGTYDVTGSASAADYSVSDASYEGTVDIEHGTELDVPSRIDLGDVPIGEPERRSTTVGESLGYNNVDNLEVSLEDGPDRWLTVEESPSRLAAGDDRPVVFGMAFEPDAEVGTSYEWTYVVDGDGVEEETVTVTASPVPLDLGPIRSEVSSYDGTVADRTVSMINTMDERSRSGDVSGDDITRVLSYGSAASLYLESMEAARERQAAGEYESAQREIVQAAAAYNTMTLYANELEGDAFEDDSSAVISTAESDLDAAIAEQEAYYEERLESENVSLIEEATVQRQLARVALLQGDDERAATLESDAESAFQSYTESVSEGERARQRADETWAAMETEQFVTIAGQPLFLNPAEYDAYAERVDEMDTAYENATATFEEAGETSRAEAVTAEYEQRTAALQVTRWSLFGAVAVYAALVIGIVFRTARGMYWYLRDARESVSGDFLV</sequence>
<evidence type="ECO:0000256" key="1">
    <source>
        <dbReference type="SAM" id="MobiDB-lite"/>
    </source>
</evidence>
<name>L9XWL3_9EURY</name>
<evidence type="ECO:0000313" key="4">
    <source>
        <dbReference type="Proteomes" id="UP000011632"/>
    </source>
</evidence>
<evidence type="ECO:0000313" key="3">
    <source>
        <dbReference type="EMBL" id="ELY65902.1"/>
    </source>
</evidence>
<evidence type="ECO:0000256" key="2">
    <source>
        <dbReference type="SAM" id="Phobius"/>
    </source>
</evidence>
<reference evidence="3 4" key="1">
    <citation type="journal article" date="2014" name="PLoS Genet.">
        <title>Phylogenetically driven sequencing of extremely halophilic archaea reveals strategies for static and dynamic osmo-response.</title>
        <authorList>
            <person name="Becker E.A."/>
            <person name="Seitzer P.M."/>
            <person name="Tritt A."/>
            <person name="Larsen D."/>
            <person name="Krusor M."/>
            <person name="Yao A.I."/>
            <person name="Wu D."/>
            <person name="Madern D."/>
            <person name="Eisen J.A."/>
            <person name="Darling A.E."/>
            <person name="Facciotti M.T."/>
        </authorList>
    </citation>
    <scope>NUCLEOTIDE SEQUENCE [LARGE SCALE GENOMIC DNA]</scope>
    <source>
        <strain evidence="3 4">JCM 10478</strain>
    </source>
</reference>
<keyword evidence="4" id="KW-1185">Reference proteome</keyword>
<protein>
    <submittedName>
        <fullName evidence="3">Uncharacterized protein</fullName>
    </submittedName>
</protein>
<dbReference type="RefSeq" id="WP_006431812.1">
    <property type="nucleotide sequence ID" value="NZ_AOID01000041.1"/>
</dbReference>
<dbReference type="AlphaFoldDB" id="L9XWL3"/>
<keyword evidence="2" id="KW-0472">Membrane</keyword>
<keyword evidence="2" id="KW-1133">Transmembrane helix</keyword>
<feature type="transmembrane region" description="Helical" evidence="2">
    <location>
        <begin position="710"/>
        <end position="728"/>
    </location>
</feature>
<accession>L9XWL3</accession>
<dbReference type="PATRIC" id="fig|1227496.3.peg.2731"/>
<comment type="caution">
    <text evidence="3">The sequence shown here is derived from an EMBL/GenBank/DDBJ whole genome shotgun (WGS) entry which is preliminary data.</text>
</comment>
<gene>
    <name evidence="3" type="ORF">C489_13613</name>
</gene>
<organism evidence="3 4">
    <name type="scientific">Natrinema versiforme JCM 10478</name>
    <dbReference type="NCBI Taxonomy" id="1227496"/>
    <lineage>
        <taxon>Archaea</taxon>
        <taxon>Methanobacteriati</taxon>
        <taxon>Methanobacteriota</taxon>
        <taxon>Stenosarchaea group</taxon>
        <taxon>Halobacteria</taxon>
        <taxon>Halobacteriales</taxon>
        <taxon>Natrialbaceae</taxon>
        <taxon>Natrinema</taxon>
    </lineage>
</organism>
<dbReference type="EMBL" id="AOID01000041">
    <property type="protein sequence ID" value="ELY65902.1"/>
    <property type="molecule type" value="Genomic_DNA"/>
</dbReference>
<keyword evidence="2" id="KW-0812">Transmembrane</keyword>
<dbReference type="Proteomes" id="UP000011632">
    <property type="component" value="Unassembled WGS sequence"/>
</dbReference>